<organism evidence="2 3">
    <name type="scientific">Novipirellula artificiosorum</name>
    <dbReference type="NCBI Taxonomy" id="2528016"/>
    <lineage>
        <taxon>Bacteria</taxon>
        <taxon>Pseudomonadati</taxon>
        <taxon>Planctomycetota</taxon>
        <taxon>Planctomycetia</taxon>
        <taxon>Pirellulales</taxon>
        <taxon>Pirellulaceae</taxon>
        <taxon>Novipirellula</taxon>
    </lineage>
</organism>
<reference evidence="2 3" key="1">
    <citation type="submission" date="2019-02" db="EMBL/GenBank/DDBJ databases">
        <title>Deep-cultivation of Planctomycetes and their phenomic and genomic characterization uncovers novel biology.</title>
        <authorList>
            <person name="Wiegand S."/>
            <person name="Jogler M."/>
            <person name="Boedeker C."/>
            <person name="Pinto D."/>
            <person name="Vollmers J."/>
            <person name="Rivas-Marin E."/>
            <person name="Kohn T."/>
            <person name="Peeters S.H."/>
            <person name="Heuer A."/>
            <person name="Rast P."/>
            <person name="Oberbeckmann S."/>
            <person name="Bunk B."/>
            <person name="Jeske O."/>
            <person name="Meyerdierks A."/>
            <person name="Storesund J.E."/>
            <person name="Kallscheuer N."/>
            <person name="Luecker S."/>
            <person name="Lage O.M."/>
            <person name="Pohl T."/>
            <person name="Merkel B.J."/>
            <person name="Hornburger P."/>
            <person name="Mueller R.-W."/>
            <person name="Bruemmer F."/>
            <person name="Labrenz M."/>
            <person name="Spormann A.M."/>
            <person name="Op Den Camp H."/>
            <person name="Overmann J."/>
            <person name="Amann R."/>
            <person name="Jetten M.S.M."/>
            <person name="Mascher T."/>
            <person name="Medema M.H."/>
            <person name="Devos D.P."/>
            <person name="Kaster A.-K."/>
            <person name="Ovreas L."/>
            <person name="Rohde M."/>
            <person name="Galperin M.Y."/>
            <person name="Jogler C."/>
        </authorList>
    </citation>
    <scope>NUCLEOTIDE SEQUENCE [LARGE SCALE GENOMIC DNA]</scope>
    <source>
        <strain evidence="2 3">Poly41</strain>
    </source>
</reference>
<protein>
    <recommendedName>
        <fullName evidence="4">Tetratricopeptide repeat protein</fullName>
    </recommendedName>
</protein>
<evidence type="ECO:0000313" key="2">
    <source>
        <dbReference type="EMBL" id="TWU32026.1"/>
    </source>
</evidence>
<keyword evidence="3" id="KW-1185">Reference proteome</keyword>
<dbReference type="Gene3D" id="1.25.40.10">
    <property type="entry name" value="Tetratricopeptide repeat domain"/>
    <property type="match status" value="1"/>
</dbReference>
<feature type="region of interest" description="Disordered" evidence="1">
    <location>
        <begin position="62"/>
        <end position="95"/>
    </location>
</feature>
<feature type="compositionally biased region" description="Basic and acidic residues" evidence="1">
    <location>
        <begin position="66"/>
        <end position="76"/>
    </location>
</feature>
<feature type="compositionally biased region" description="Basic and acidic residues" evidence="1">
    <location>
        <begin position="83"/>
        <end position="95"/>
    </location>
</feature>
<comment type="caution">
    <text evidence="2">The sequence shown here is derived from an EMBL/GenBank/DDBJ whole genome shotgun (WGS) entry which is preliminary data.</text>
</comment>
<sequence>MELALKAAQRASEIRADKDASILDTLARCHYELDHLEEAIKWQQLAVEQGDGNKQIQDTLQNYLDEAEKSKPKVEANEETESSNEKESESEESKG</sequence>
<dbReference type="EMBL" id="SJPV01000014">
    <property type="protein sequence ID" value="TWU32026.1"/>
    <property type="molecule type" value="Genomic_DNA"/>
</dbReference>
<dbReference type="Proteomes" id="UP000319143">
    <property type="component" value="Unassembled WGS sequence"/>
</dbReference>
<dbReference type="InterPro" id="IPR011990">
    <property type="entry name" value="TPR-like_helical_dom_sf"/>
</dbReference>
<gene>
    <name evidence="2" type="ORF">Poly41_59140</name>
</gene>
<dbReference type="AlphaFoldDB" id="A0A5C6D9W5"/>
<evidence type="ECO:0000256" key="1">
    <source>
        <dbReference type="SAM" id="MobiDB-lite"/>
    </source>
</evidence>
<proteinExistence type="predicted"/>
<evidence type="ECO:0000313" key="3">
    <source>
        <dbReference type="Proteomes" id="UP000319143"/>
    </source>
</evidence>
<name>A0A5C6D9W5_9BACT</name>
<accession>A0A5C6D9W5</accession>
<evidence type="ECO:0008006" key="4">
    <source>
        <dbReference type="Google" id="ProtNLM"/>
    </source>
</evidence>
<dbReference type="SUPFAM" id="SSF48452">
    <property type="entry name" value="TPR-like"/>
    <property type="match status" value="1"/>
</dbReference>
<dbReference type="RefSeq" id="WP_146530659.1">
    <property type="nucleotide sequence ID" value="NZ_SJPV01000014.1"/>
</dbReference>